<dbReference type="RefSeq" id="WP_089059026.1">
    <property type="nucleotide sequence ID" value="NZ_MUHD01000030.1"/>
</dbReference>
<name>A0ABX4CSI6_9FLAO</name>
<reference evidence="1 2" key="1">
    <citation type="submission" date="2016-11" db="EMBL/GenBank/DDBJ databases">
        <title>Whole genomes of Flavobacteriaceae.</title>
        <authorList>
            <person name="Stine C."/>
            <person name="Li C."/>
            <person name="Tadesse D."/>
        </authorList>
    </citation>
    <scope>NUCLEOTIDE SEQUENCE [LARGE SCALE GENOMIC DNA]</scope>
    <source>
        <strain evidence="1 2">CCUG 60112</strain>
    </source>
</reference>
<proteinExistence type="predicted"/>
<protein>
    <submittedName>
        <fullName evidence="1">DNA alkylation repair protein</fullName>
    </submittedName>
</protein>
<dbReference type="Proteomes" id="UP000198381">
    <property type="component" value="Unassembled WGS sequence"/>
</dbReference>
<dbReference type="Pfam" id="PF08713">
    <property type="entry name" value="DNA_alkylation"/>
    <property type="match status" value="1"/>
</dbReference>
<comment type="caution">
    <text evidence="1">The sequence shown here is derived from an EMBL/GenBank/DDBJ whole genome shotgun (WGS) entry which is preliminary data.</text>
</comment>
<keyword evidence="2" id="KW-1185">Reference proteome</keyword>
<dbReference type="SUPFAM" id="SSF48371">
    <property type="entry name" value="ARM repeat"/>
    <property type="match status" value="1"/>
</dbReference>
<dbReference type="InterPro" id="IPR016024">
    <property type="entry name" value="ARM-type_fold"/>
</dbReference>
<evidence type="ECO:0000313" key="1">
    <source>
        <dbReference type="EMBL" id="OXB04749.1"/>
    </source>
</evidence>
<dbReference type="Gene3D" id="1.25.40.290">
    <property type="entry name" value="ARM repeat domains"/>
    <property type="match status" value="1"/>
</dbReference>
<evidence type="ECO:0000313" key="2">
    <source>
        <dbReference type="Proteomes" id="UP000198381"/>
    </source>
</evidence>
<organism evidence="1 2">
    <name type="scientific">Flavobacterium plurextorum</name>
    <dbReference type="NCBI Taxonomy" id="1114867"/>
    <lineage>
        <taxon>Bacteria</taxon>
        <taxon>Pseudomonadati</taxon>
        <taxon>Bacteroidota</taxon>
        <taxon>Flavobacteriia</taxon>
        <taxon>Flavobacteriales</taxon>
        <taxon>Flavobacteriaceae</taxon>
        <taxon>Flavobacterium</taxon>
    </lineage>
</organism>
<dbReference type="EMBL" id="MUHD01000030">
    <property type="protein sequence ID" value="OXB04749.1"/>
    <property type="molecule type" value="Genomic_DNA"/>
</dbReference>
<gene>
    <name evidence="1" type="ORF">B0A81_16430</name>
</gene>
<accession>A0ABX4CSI6</accession>
<dbReference type="InterPro" id="IPR014825">
    <property type="entry name" value="DNA_alkylation"/>
</dbReference>
<sequence>MSELTNQIETLNTTIKRKGARSAKDIPSSILEQLNKGEIESANLVEWLAVNQTVLLENLLKELNRTEYLEPILIDINSLKKQTVNTINEAIGTGILKLSALNNDLSILSDISKHKSDLVRCWSAYTIGKNPKYTIEEMLEKIQFLAADKHFGVREISWLAVRSNIVKNLDKSLEILLKWALNEDENIRRFATEAIRPRGVWCEHIEALKKKPELALEILDSLKSDPSKYVQDSVGNWLNDASKSRPDFVKDLCKKWQTESTVKETAYIIKKGLRTIEK</sequence>